<keyword evidence="2" id="KW-1185">Reference proteome</keyword>
<gene>
    <name evidence="1" type="ORF">KFK09_026428</name>
</gene>
<sequence length="82" mass="9291">MGKSDGSLRASFVWRNRNGSGFLSLLLTQLGVGSRQSLQDSWGRDRFGTAAQCLGGTSARFAGSRQQRYVVYFFSFFYFFWP</sequence>
<accession>A0A8T3A8Q0</accession>
<dbReference type="AlphaFoldDB" id="A0A8T3A8Q0"/>
<organism evidence="1 2">
    <name type="scientific">Dendrobium nobile</name>
    <name type="common">Orchid</name>
    <dbReference type="NCBI Taxonomy" id="94219"/>
    <lineage>
        <taxon>Eukaryota</taxon>
        <taxon>Viridiplantae</taxon>
        <taxon>Streptophyta</taxon>
        <taxon>Embryophyta</taxon>
        <taxon>Tracheophyta</taxon>
        <taxon>Spermatophyta</taxon>
        <taxon>Magnoliopsida</taxon>
        <taxon>Liliopsida</taxon>
        <taxon>Asparagales</taxon>
        <taxon>Orchidaceae</taxon>
        <taxon>Epidendroideae</taxon>
        <taxon>Malaxideae</taxon>
        <taxon>Dendrobiinae</taxon>
        <taxon>Dendrobium</taxon>
    </lineage>
</organism>
<evidence type="ECO:0000313" key="1">
    <source>
        <dbReference type="EMBL" id="KAI0492162.1"/>
    </source>
</evidence>
<comment type="caution">
    <text evidence="1">The sequence shown here is derived from an EMBL/GenBank/DDBJ whole genome shotgun (WGS) entry which is preliminary data.</text>
</comment>
<evidence type="ECO:0000313" key="2">
    <source>
        <dbReference type="Proteomes" id="UP000829196"/>
    </source>
</evidence>
<reference evidence="1" key="1">
    <citation type="journal article" date="2022" name="Front. Genet.">
        <title>Chromosome-Scale Assembly of the Dendrobium nobile Genome Provides Insights Into the Molecular Mechanism of the Biosynthesis of the Medicinal Active Ingredient of Dendrobium.</title>
        <authorList>
            <person name="Xu Q."/>
            <person name="Niu S.-C."/>
            <person name="Li K.-L."/>
            <person name="Zheng P.-J."/>
            <person name="Zhang X.-J."/>
            <person name="Jia Y."/>
            <person name="Liu Y."/>
            <person name="Niu Y.-X."/>
            <person name="Yu L.-H."/>
            <person name="Chen D.-F."/>
            <person name="Zhang G.-Q."/>
        </authorList>
    </citation>
    <scope>NUCLEOTIDE SEQUENCE</scope>
    <source>
        <tissue evidence="1">Leaf</tissue>
    </source>
</reference>
<proteinExistence type="predicted"/>
<dbReference type="EMBL" id="JAGYWB010000018">
    <property type="protein sequence ID" value="KAI0492162.1"/>
    <property type="molecule type" value="Genomic_DNA"/>
</dbReference>
<name>A0A8T3A8Q0_DENNO</name>
<dbReference type="Proteomes" id="UP000829196">
    <property type="component" value="Unassembled WGS sequence"/>
</dbReference>
<protein>
    <submittedName>
        <fullName evidence="1">Uncharacterized protein</fullName>
    </submittedName>
</protein>